<dbReference type="Pfam" id="PF14535">
    <property type="entry name" value="AMP-binding_C_2"/>
    <property type="match status" value="1"/>
</dbReference>
<dbReference type="PANTHER" id="PTHR43439">
    <property type="entry name" value="PHENYLACETATE-COENZYME A LIGASE"/>
    <property type="match status" value="1"/>
</dbReference>
<dbReference type="InterPro" id="IPR028154">
    <property type="entry name" value="AMP-dep_Lig_C"/>
</dbReference>
<dbReference type="Gene3D" id="3.40.50.12780">
    <property type="entry name" value="N-terminal domain of ligase-like"/>
    <property type="match status" value="1"/>
</dbReference>
<dbReference type="SUPFAM" id="SSF56801">
    <property type="entry name" value="Acetyl-CoA synthetase-like"/>
    <property type="match status" value="1"/>
</dbReference>
<dbReference type="InterPro" id="IPR011880">
    <property type="entry name" value="PA_CoA_ligase"/>
</dbReference>
<feature type="domain" description="AMP-dependent ligase C-terminal" evidence="2">
    <location>
        <begin position="197"/>
        <end position="288"/>
    </location>
</feature>
<feature type="domain" description="AMP-dependent synthetase/ligase" evidence="1">
    <location>
        <begin position="9"/>
        <end position="151"/>
    </location>
</feature>
<dbReference type="AlphaFoldDB" id="A0A382LC66"/>
<evidence type="ECO:0000313" key="3">
    <source>
        <dbReference type="EMBL" id="SVC32742.1"/>
    </source>
</evidence>
<dbReference type="GO" id="GO:0047475">
    <property type="term" value="F:phenylacetate-CoA ligase activity"/>
    <property type="evidence" value="ECO:0007669"/>
    <property type="project" value="InterPro"/>
</dbReference>
<proteinExistence type="predicted"/>
<dbReference type="InterPro" id="IPR045851">
    <property type="entry name" value="AMP-bd_C_sf"/>
</dbReference>
<accession>A0A382LC66</accession>
<organism evidence="3">
    <name type="scientific">marine metagenome</name>
    <dbReference type="NCBI Taxonomy" id="408172"/>
    <lineage>
        <taxon>unclassified sequences</taxon>
        <taxon>metagenomes</taxon>
        <taxon>ecological metagenomes</taxon>
    </lineage>
</organism>
<sequence>GLFTGGLGAHYGAERLGCAVIPFGGGQTERQVQLIIDFDPDIIMVTPSYMLNIADEMERQGVNPRDLSLRLGIFGAEPWTDAMRTEIEARTDIQAVDIYGLSEVIGPGVAQECIETKDGPTIWEDHFYPEVVRPDTGEPVSEGEEGELVFTSLTKEAMPVIRYRTRDLTRLLPGTARTMRRMAKITGRSDDMMIIRGVNVFPSQIEEHLLTIKGLSPHYQIELSKEGNMDVMTINVERAKTDADGDTMAAELSHRVKTFIGVSSAVRVHSPGSIARSEGKAKRVVDNR</sequence>
<dbReference type="Gene3D" id="3.30.300.30">
    <property type="match status" value="1"/>
</dbReference>
<dbReference type="PANTHER" id="PTHR43439:SF1">
    <property type="entry name" value="PHENYLACETATE-COENZYME A LIGASE"/>
    <property type="match status" value="1"/>
</dbReference>
<evidence type="ECO:0000259" key="1">
    <source>
        <dbReference type="Pfam" id="PF00501"/>
    </source>
</evidence>
<gene>
    <name evidence="3" type="ORF">METZ01_LOCUS285596</name>
</gene>
<dbReference type="Pfam" id="PF00501">
    <property type="entry name" value="AMP-binding"/>
    <property type="match status" value="1"/>
</dbReference>
<name>A0A382LC66_9ZZZZ</name>
<dbReference type="EMBL" id="UINC01085313">
    <property type="protein sequence ID" value="SVC32742.1"/>
    <property type="molecule type" value="Genomic_DNA"/>
</dbReference>
<feature type="non-terminal residue" evidence="3">
    <location>
        <position position="1"/>
    </location>
</feature>
<evidence type="ECO:0000259" key="2">
    <source>
        <dbReference type="Pfam" id="PF14535"/>
    </source>
</evidence>
<dbReference type="InterPro" id="IPR042099">
    <property type="entry name" value="ANL_N_sf"/>
</dbReference>
<reference evidence="3" key="1">
    <citation type="submission" date="2018-05" db="EMBL/GenBank/DDBJ databases">
        <authorList>
            <person name="Lanie J.A."/>
            <person name="Ng W.-L."/>
            <person name="Kazmierczak K.M."/>
            <person name="Andrzejewski T.M."/>
            <person name="Davidsen T.M."/>
            <person name="Wayne K.J."/>
            <person name="Tettelin H."/>
            <person name="Glass J.I."/>
            <person name="Rusch D."/>
            <person name="Podicherti R."/>
            <person name="Tsui H.-C.T."/>
            <person name="Winkler M.E."/>
        </authorList>
    </citation>
    <scope>NUCLEOTIDE SEQUENCE</scope>
</reference>
<dbReference type="InterPro" id="IPR000873">
    <property type="entry name" value="AMP-dep_synth/lig_dom"/>
</dbReference>
<dbReference type="GO" id="GO:0010124">
    <property type="term" value="P:phenylacetate catabolic process"/>
    <property type="evidence" value="ECO:0007669"/>
    <property type="project" value="InterPro"/>
</dbReference>
<evidence type="ECO:0008006" key="4">
    <source>
        <dbReference type="Google" id="ProtNLM"/>
    </source>
</evidence>
<dbReference type="CDD" id="cd05913">
    <property type="entry name" value="PaaK"/>
    <property type="match status" value="1"/>
</dbReference>
<protein>
    <recommendedName>
        <fullName evidence="4">AMP-dependent ligase C-terminal domain-containing protein</fullName>
    </recommendedName>
</protein>
<dbReference type="InterPro" id="IPR051414">
    <property type="entry name" value="Adenylate-forming_Reductase"/>
</dbReference>